<comment type="caution">
    <text evidence="2">The sequence shown here is derived from an EMBL/GenBank/DDBJ whole genome shotgun (WGS) entry which is preliminary data.</text>
</comment>
<keyword evidence="3" id="KW-1185">Reference proteome</keyword>
<evidence type="ECO:0000313" key="2">
    <source>
        <dbReference type="EMBL" id="GAA5167017.1"/>
    </source>
</evidence>
<organism evidence="2 3">
    <name type="scientific">Pseudonocardia eucalypti</name>
    <dbReference type="NCBI Taxonomy" id="648755"/>
    <lineage>
        <taxon>Bacteria</taxon>
        <taxon>Bacillati</taxon>
        <taxon>Actinomycetota</taxon>
        <taxon>Actinomycetes</taxon>
        <taxon>Pseudonocardiales</taxon>
        <taxon>Pseudonocardiaceae</taxon>
        <taxon>Pseudonocardia</taxon>
    </lineage>
</organism>
<evidence type="ECO:0008006" key="4">
    <source>
        <dbReference type="Google" id="ProtNLM"/>
    </source>
</evidence>
<name>A0ABP9QT64_9PSEU</name>
<evidence type="ECO:0000313" key="3">
    <source>
        <dbReference type="Proteomes" id="UP001428817"/>
    </source>
</evidence>
<feature type="region of interest" description="Disordered" evidence="1">
    <location>
        <begin position="1"/>
        <end position="23"/>
    </location>
</feature>
<gene>
    <name evidence="2" type="ORF">GCM10023321_59030</name>
</gene>
<sequence length="82" mass="9128">MSTPEPIKQLSAHYKATRREHPTADASEIADLILPRMSHEHLVALAADWMAMTNTSGHDTRTTAHGYIHNFVVAMDEPDDGF</sequence>
<proteinExistence type="predicted"/>
<dbReference type="Proteomes" id="UP001428817">
    <property type="component" value="Unassembled WGS sequence"/>
</dbReference>
<reference evidence="3" key="1">
    <citation type="journal article" date="2019" name="Int. J. Syst. Evol. Microbiol.">
        <title>The Global Catalogue of Microorganisms (GCM) 10K type strain sequencing project: providing services to taxonomists for standard genome sequencing and annotation.</title>
        <authorList>
            <consortium name="The Broad Institute Genomics Platform"/>
            <consortium name="The Broad Institute Genome Sequencing Center for Infectious Disease"/>
            <person name="Wu L."/>
            <person name="Ma J."/>
        </authorList>
    </citation>
    <scope>NUCLEOTIDE SEQUENCE [LARGE SCALE GENOMIC DNA]</scope>
    <source>
        <strain evidence="3">JCM 18303</strain>
    </source>
</reference>
<accession>A0ABP9QT64</accession>
<protein>
    <recommendedName>
        <fullName evidence="4">Integrase</fullName>
    </recommendedName>
</protein>
<dbReference type="RefSeq" id="WP_185059776.1">
    <property type="nucleotide sequence ID" value="NZ_BAABJP010000037.1"/>
</dbReference>
<evidence type="ECO:0000256" key="1">
    <source>
        <dbReference type="SAM" id="MobiDB-lite"/>
    </source>
</evidence>
<dbReference type="EMBL" id="BAABJP010000037">
    <property type="protein sequence ID" value="GAA5167017.1"/>
    <property type="molecule type" value="Genomic_DNA"/>
</dbReference>